<evidence type="ECO:0000313" key="1">
    <source>
        <dbReference type="Proteomes" id="UP001652642"/>
    </source>
</evidence>
<reference evidence="2" key="2">
    <citation type="submission" date="2025-08" db="UniProtKB">
        <authorList>
            <consortium name="RefSeq"/>
        </authorList>
    </citation>
    <scope>IDENTIFICATION</scope>
</reference>
<dbReference type="AlphaFoldDB" id="A0A6J0SZI9"/>
<dbReference type="GO" id="GO:0005634">
    <property type="term" value="C:nucleus"/>
    <property type="evidence" value="ECO:0007669"/>
    <property type="project" value="InterPro"/>
</dbReference>
<reference evidence="1" key="1">
    <citation type="submission" date="2025-05" db="UniProtKB">
        <authorList>
            <consortium name="RefSeq"/>
        </authorList>
    </citation>
    <scope>NUCLEOTIDE SEQUENCE [LARGE SCALE GENOMIC DNA]</scope>
</reference>
<evidence type="ECO:0000313" key="2">
    <source>
        <dbReference type="RefSeq" id="XP_020641801.2"/>
    </source>
</evidence>
<keyword evidence="1" id="KW-1185">Reference proteome</keyword>
<dbReference type="GO" id="GO:0042393">
    <property type="term" value="F:histone binding"/>
    <property type="evidence" value="ECO:0007669"/>
    <property type="project" value="InterPro"/>
</dbReference>
<proteinExistence type="predicted"/>
<organism evidence="1 2">
    <name type="scientific">Pogona vitticeps</name>
    <name type="common">central bearded dragon</name>
    <dbReference type="NCBI Taxonomy" id="103695"/>
    <lineage>
        <taxon>Eukaryota</taxon>
        <taxon>Metazoa</taxon>
        <taxon>Chordata</taxon>
        <taxon>Craniata</taxon>
        <taxon>Vertebrata</taxon>
        <taxon>Euteleostomi</taxon>
        <taxon>Lepidosauria</taxon>
        <taxon>Squamata</taxon>
        <taxon>Bifurcata</taxon>
        <taxon>Unidentata</taxon>
        <taxon>Episquamata</taxon>
        <taxon>Toxicofera</taxon>
        <taxon>Iguania</taxon>
        <taxon>Acrodonta</taxon>
        <taxon>Agamidae</taxon>
        <taxon>Amphibolurinae</taxon>
        <taxon>Pogona</taxon>
    </lineage>
</organism>
<dbReference type="RefSeq" id="XP_020641801.2">
    <property type="nucleotide sequence ID" value="XM_020786142.2"/>
</dbReference>
<dbReference type="InterPro" id="IPR029289">
    <property type="entry name" value="COPR5"/>
</dbReference>
<protein>
    <submittedName>
        <fullName evidence="2">Coordinator of PRMT5 and differentiation stimulator isoform X1</fullName>
    </submittedName>
</protein>
<dbReference type="CTD" id="55352"/>
<accession>A0A6J0SZI9</accession>
<dbReference type="PANTHER" id="PTHR36461">
    <property type="entry name" value="COORDINATOR OF PRMT5 AND DIFFERENTIATION STIMULATOR"/>
    <property type="match status" value="1"/>
</dbReference>
<dbReference type="Pfam" id="PF15340">
    <property type="entry name" value="COPR5"/>
    <property type="match status" value="1"/>
</dbReference>
<sequence>METVGQHVLDERAMIDGSAFIGLEETKVVKNMKIFDWSPEKDRTEDVVEKVRGTFEAEFEDLDSDNKAWELDVRATPTDTTAAPQYEEENWDKELAESENDHPYDFEDAIHIASFLDQDSATSCSTQERPLYDPSFHHAASLTLNLTQVTPVDGQFDDAVD</sequence>
<gene>
    <name evidence="2" type="primary">COPRS</name>
</gene>
<dbReference type="PANTHER" id="PTHR36461:SF1">
    <property type="entry name" value="COORDINATOR OF PRMT5 AND DIFFERENTIATION STIMULATOR"/>
    <property type="match status" value="1"/>
</dbReference>
<dbReference type="Proteomes" id="UP001652642">
    <property type="component" value="Chromosome 2"/>
</dbReference>
<name>A0A6J0SZI9_9SAUR</name>
<dbReference type="GeneID" id="110075167"/>